<reference evidence="3" key="1">
    <citation type="journal article" date="2017" name="Genome Biol.">
        <title>Comparative genomics reveals high biological diversity and specific adaptations in the industrially and medically important fungal genus Aspergillus.</title>
        <authorList>
            <person name="de Vries R.P."/>
            <person name="Riley R."/>
            <person name="Wiebenga A."/>
            <person name="Aguilar-Osorio G."/>
            <person name="Amillis S."/>
            <person name="Uchima C.A."/>
            <person name="Anderluh G."/>
            <person name="Asadollahi M."/>
            <person name="Askin M."/>
            <person name="Barry K."/>
            <person name="Battaglia E."/>
            <person name="Bayram O."/>
            <person name="Benocci T."/>
            <person name="Braus-Stromeyer S.A."/>
            <person name="Caldana C."/>
            <person name="Canovas D."/>
            <person name="Cerqueira G.C."/>
            <person name="Chen F."/>
            <person name="Chen W."/>
            <person name="Choi C."/>
            <person name="Clum A."/>
            <person name="Dos Santos R.A."/>
            <person name="Damasio A.R."/>
            <person name="Diallinas G."/>
            <person name="Emri T."/>
            <person name="Fekete E."/>
            <person name="Flipphi M."/>
            <person name="Freyberg S."/>
            <person name="Gallo A."/>
            <person name="Gournas C."/>
            <person name="Habgood R."/>
            <person name="Hainaut M."/>
            <person name="Harispe M.L."/>
            <person name="Henrissat B."/>
            <person name="Hilden K.S."/>
            <person name="Hope R."/>
            <person name="Hossain A."/>
            <person name="Karabika E."/>
            <person name="Karaffa L."/>
            <person name="Karanyi Z."/>
            <person name="Krasevec N."/>
            <person name="Kuo A."/>
            <person name="Kusch H."/>
            <person name="LaButti K."/>
            <person name="Lagendijk E.L."/>
            <person name="Lapidus A."/>
            <person name="Levasseur A."/>
            <person name="Lindquist E."/>
            <person name="Lipzen A."/>
            <person name="Logrieco A.F."/>
            <person name="MacCabe A."/>
            <person name="Maekelae M.R."/>
            <person name="Malavazi I."/>
            <person name="Melin P."/>
            <person name="Meyer V."/>
            <person name="Mielnichuk N."/>
            <person name="Miskei M."/>
            <person name="Molnar A.P."/>
            <person name="Mule G."/>
            <person name="Ngan C.Y."/>
            <person name="Orejas M."/>
            <person name="Orosz E."/>
            <person name="Ouedraogo J.P."/>
            <person name="Overkamp K.M."/>
            <person name="Park H.-S."/>
            <person name="Perrone G."/>
            <person name="Piumi F."/>
            <person name="Punt P.J."/>
            <person name="Ram A.F."/>
            <person name="Ramon A."/>
            <person name="Rauscher S."/>
            <person name="Record E."/>
            <person name="Riano-Pachon D.M."/>
            <person name="Robert V."/>
            <person name="Roehrig J."/>
            <person name="Ruller R."/>
            <person name="Salamov A."/>
            <person name="Salih N.S."/>
            <person name="Samson R.A."/>
            <person name="Sandor E."/>
            <person name="Sanguinetti M."/>
            <person name="Schuetze T."/>
            <person name="Sepcic K."/>
            <person name="Shelest E."/>
            <person name="Sherlock G."/>
            <person name="Sophianopoulou V."/>
            <person name="Squina F.M."/>
            <person name="Sun H."/>
            <person name="Susca A."/>
            <person name="Todd R.B."/>
            <person name="Tsang A."/>
            <person name="Unkles S.E."/>
            <person name="van de Wiele N."/>
            <person name="van Rossen-Uffink D."/>
            <person name="Oliveira J.V."/>
            <person name="Vesth T.C."/>
            <person name="Visser J."/>
            <person name="Yu J.-H."/>
            <person name="Zhou M."/>
            <person name="Andersen M.R."/>
            <person name="Archer D.B."/>
            <person name="Baker S.E."/>
            <person name="Benoit I."/>
            <person name="Brakhage A.A."/>
            <person name="Braus G.H."/>
            <person name="Fischer R."/>
            <person name="Frisvad J.C."/>
            <person name="Goldman G.H."/>
            <person name="Houbraken J."/>
            <person name="Oakley B."/>
            <person name="Pocsi I."/>
            <person name="Scazzocchio C."/>
            <person name="Seiboth B."/>
            <person name="vanKuyk P.A."/>
            <person name="Wortman J."/>
            <person name="Dyer P.S."/>
            <person name="Grigoriev I.V."/>
        </authorList>
    </citation>
    <scope>NUCLEOTIDE SEQUENCE [LARGE SCALE GENOMIC DNA]</scope>
    <source>
        <strain evidence="3">CBS 593.65</strain>
    </source>
</reference>
<protein>
    <submittedName>
        <fullName evidence="2">Uncharacterized protein</fullName>
    </submittedName>
</protein>
<dbReference type="Proteomes" id="UP000184356">
    <property type="component" value="Unassembled WGS sequence"/>
</dbReference>
<organism evidence="2 3">
    <name type="scientific">Aspergillus sydowii CBS 593.65</name>
    <dbReference type="NCBI Taxonomy" id="1036612"/>
    <lineage>
        <taxon>Eukaryota</taxon>
        <taxon>Fungi</taxon>
        <taxon>Dikarya</taxon>
        <taxon>Ascomycota</taxon>
        <taxon>Pezizomycotina</taxon>
        <taxon>Eurotiomycetes</taxon>
        <taxon>Eurotiomycetidae</taxon>
        <taxon>Eurotiales</taxon>
        <taxon>Aspergillaceae</taxon>
        <taxon>Aspergillus</taxon>
        <taxon>Aspergillus subgen. Nidulantes</taxon>
    </lineage>
</organism>
<gene>
    <name evidence="2" type="ORF">ASPSYDRAFT_25705</name>
</gene>
<accession>A0A1L9TW28</accession>
<dbReference type="EMBL" id="KV878582">
    <property type="protein sequence ID" value="OJJ63647.1"/>
    <property type="molecule type" value="Genomic_DNA"/>
</dbReference>
<name>A0A1L9TW28_9EURO</name>
<dbReference type="VEuPathDB" id="FungiDB:ASPSYDRAFT_25705"/>
<dbReference type="AlphaFoldDB" id="A0A1L9TW28"/>
<sequence>MTWGILSWREKCRDSRTANIHLFKSFFFSVQAQALQARKLNRSPFHTIRHKPKLIVDCLREWQLGESARKASPRDGGASVTPKGSCEFIPPRDYSGSGFAAAARQVPPESHMGISQYLEKKKRKERWTENSKRPEVSVTGVVLTAESIVELIQQRQSKLNSQSSFINNGLLPVARSELSRMSTDFTSSSRCNNASSLAAKVWLRHQQFIFLQSAQIGWPAGALNLKRPAGRVVLNKAQPPVKQQHIGSPDAAPFLSQ</sequence>
<evidence type="ECO:0000313" key="3">
    <source>
        <dbReference type="Proteomes" id="UP000184356"/>
    </source>
</evidence>
<evidence type="ECO:0000313" key="2">
    <source>
        <dbReference type="EMBL" id="OJJ63647.1"/>
    </source>
</evidence>
<feature type="region of interest" description="Disordered" evidence="1">
    <location>
        <begin position="238"/>
        <end position="257"/>
    </location>
</feature>
<keyword evidence="3" id="KW-1185">Reference proteome</keyword>
<dbReference type="RefSeq" id="XP_040707453.1">
    <property type="nucleotide sequence ID" value="XM_040844194.1"/>
</dbReference>
<dbReference type="GeneID" id="63760267"/>
<evidence type="ECO:0000256" key="1">
    <source>
        <dbReference type="SAM" id="MobiDB-lite"/>
    </source>
</evidence>
<proteinExistence type="predicted"/>